<evidence type="ECO:0000313" key="8">
    <source>
        <dbReference type="Proteomes" id="UP000005237"/>
    </source>
</evidence>
<dbReference type="Pfam" id="PF03268">
    <property type="entry name" value="DUF267"/>
    <property type="match status" value="1"/>
</dbReference>
<feature type="transmembrane region" description="Helical" evidence="5">
    <location>
        <begin position="356"/>
        <end position="379"/>
    </location>
</feature>
<keyword evidence="5" id="KW-1133">Transmembrane helix</keyword>
<feature type="transmembrane region" description="Helical" evidence="5">
    <location>
        <begin position="588"/>
        <end position="605"/>
    </location>
</feature>
<dbReference type="InterPro" id="IPR004950">
    <property type="entry name" value="DUF267_CAE_spp"/>
</dbReference>
<accession>A0A8R1HVG2</accession>
<name>A0A8R1HVG2_CAEJA</name>
<keyword evidence="3" id="KW-0862">Zinc</keyword>
<keyword evidence="5" id="KW-0812">Transmembrane</keyword>
<keyword evidence="5" id="KW-0472">Membrane</keyword>
<keyword evidence="8" id="KW-1185">Reference proteome</keyword>
<dbReference type="AlphaFoldDB" id="A0A8R1HVG2"/>
<feature type="domain" description="MYND-type" evidence="6">
    <location>
        <begin position="23"/>
        <end position="64"/>
    </location>
</feature>
<feature type="transmembrane region" description="Helical" evidence="5">
    <location>
        <begin position="265"/>
        <end position="283"/>
    </location>
</feature>
<keyword evidence="2 4" id="KW-0863">Zinc-finger</keyword>
<dbReference type="PANTHER" id="PTHR31930:SF5">
    <property type="entry name" value="GUSTATORY RECEPTOR"/>
    <property type="match status" value="1"/>
</dbReference>
<feature type="transmembrane region" description="Helical" evidence="5">
    <location>
        <begin position="394"/>
        <end position="414"/>
    </location>
</feature>
<dbReference type="InterPro" id="IPR046341">
    <property type="entry name" value="SET_dom_sf"/>
</dbReference>
<evidence type="ECO:0000256" key="3">
    <source>
        <dbReference type="ARBA" id="ARBA00022833"/>
    </source>
</evidence>
<feature type="transmembrane region" description="Helical" evidence="5">
    <location>
        <begin position="503"/>
        <end position="529"/>
    </location>
</feature>
<sequence length="624" mass="71442">MNTIAREFPLAAVLSRQFQEFYCTTCFGELSNCEVLACDDCLEVAYCSLKCQRKDWNTVHQFECEILRSQNTPMTPTMRLCVRVLIQKFSGKTNCSSFNGASIDDLETNYKEFRSSPAHNQFLSDVLAIISAAGYSFLPEKLDTNKTIAVICSILCNSFGIIDEKRVEPIGTGLYVGMAKHNHSCAAKCHVVFEKNQVILRSPSDGYFDDFTAVNSDSEASTSTTTTTPHHPKMLNINDQNVFGTFQKLQKFSPFNCGAPQPFRFIFTIFTAISALSMLFRTYWMFWQIGSESLEFGWAESQLYGFISFESFCITIGLYRITSKRSLCRFTENMQRLKSLRVSKNFHEKFDNYRTLYIRLFIAVTFNFAAFTLSAIYLVSHKMVTYGGAKSSHWYWIMDPIVAILCGYANFLFLPTHSLLHHQMAREFDVFNDEMEQVSKKNMLANRETLRNFANRQLKLFEFTNTMTARMDKLMIWAPFFTLMALLMGTYIISVFAKTPKVLYLLCIIALTISTFFMSLTLLYPIAFVQESMSKTSSILLNDSLVQTSDDPLVYQTYRVIMDRCMYNRACNNVLNVFTVTRKNIERVFFVHSLVIVAMIVVHSFEVGVEDELVLLEKIVSIGG</sequence>
<evidence type="ECO:0000256" key="2">
    <source>
        <dbReference type="ARBA" id="ARBA00022771"/>
    </source>
</evidence>
<feature type="transmembrane region" description="Helical" evidence="5">
    <location>
        <begin position="303"/>
        <end position="321"/>
    </location>
</feature>
<evidence type="ECO:0000259" key="6">
    <source>
        <dbReference type="PROSITE" id="PS50865"/>
    </source>
</evidence>
<dbReference type="PANTHER" id="PTHR31930">
    <property type="entry name" value="SERPENTINE RECEPTOR, CLASS R"/>
    <property type="match status" value="1"/>
</dbReference>
<evidence type="ECO:0000256" key="5">
    <source>
        <dbReference type="SAM" id="Phobius"/>
    </source>
</evidence>
<dbReference type="Gene3D" id="6.10.140.2220">
    <property type="match status" value="1"/>
</dbReference>
<dbReference type="SUPFAM" id="SSF82199">
    <property type="entry name" value="SET domain"/>
    <property type="match status" value="1"/>
</dbReference>
<evidence type="ECO:0000256" key="4">
    <source>
        <dbReference type="PROSITE-ProRule" id="PRU00134"/>
    </source>
</evidence>
<dbReference type="SUPFAM" id="SSF144232">
    <property type="entry name" value="HIT/MYND zinc finger-like"/>
    <property type="match status" value="1"/>
</dbReference>
<reference evidence="8" key="1">
    <citation type="submission" date="2010-08" db="EMBL/GenBank/DDBJ databases">
        <authorList>
            <consortium name="Caenorhabditis japonica Sequencing Consortium"/>
            <person name="Wilson R.K."/>
        </authorList>
    </citation>
    <scope>NUCLEOTIDE SEQUENCE [LARGE SCALE GENOMIC DNA]</scope>
    <source>
        <strain evidence="8">DF5081</strain>
    </source>
</reference>
<dbReference type="Gene3D" id="2.170.270.10">
    <property type="entry name" value="SET domain"/>
    <property type="match status" value="1"/>
</dbReference>
<dbReference type="GO" id="GO:0008270">
    <property type="term" value="F:zinc ion binding"/>
    <property type="evidence" value="ECO:0007669"/>
    <property type="project" value="UniProtKB-KW"/>
</dbReference>
<organism evidence="7 8">
    <name type="scientific">Caenorhabditis japonica</name>
    <dbReference type="NCBI Taxonomy" id="281687"/>
    <lineage>
        <taxon>Eukaryota</taxon>
        <taxon>Metazoa</taxon>
        <taxon>Ecdysozoa</taxon>
        <taxon>Nematoda</taxon>
        <taxon>Chromadorea</taxon>
        <taxon>Rhabditida</taxon>
        <taxon>Rhabditina</taxon>
        <taxon>Rhabditomorpha</taxon>
        <taxon>Rhabditoidea</taxon>
        <taxon>Rhabditidae</taxon>
        <taxon>Peloderinae</taxon>
        <taxon>Caenorhabditis</taxon>
    </lineage>
</organism>
<reference evidence="7" key="2">
    <citation type="submission" date="2022-06" db="UniProtKB">
        <authorList>
            <consortium name="EnsemblMetazoa"/>
        </authorList>
    </citation>
    <scope>IDENTIFICATION</scope>
    <source>
        <strain evidence="7">DF5081</strain>
    </source>
</reference>
<dbReference type="InterPro" id="IPR002893">
    <property type="entry name" value="Znf_MYND"/>
</dbReference>
<dbReference type="PROSITE" id="PS01360">
    <property type="entry name" value="ZF_MYND_1"/>
    <property type="match status" value="1"/>
</dbReference>
<dbReference type="EnsemblMetazoa" id="CJA13026.1">
    <property type="protein sequence ID" value="CJA13026.1"/>
    <property type="gene ID" value="WBGene00132230"/>
</dbReference>
<feature type="transmembrane region" description="Helical" evidence="5">
    <location>
        <begin position="474"/>
        <end position="497"/>
    </location>
</feature>
<proteinExistence type="predicted"/>
<evidence type="ECO:0000313" key="7">
    <source>
        <dbReference type="EnsemblMetazoa" id="CJA13026.1"/>
    </source>
</evidence>
<evidence type="ECO:0000256" key="1">
    <source>
        <dbReference type="ARBA" id="ARBA00022723"/>
    </source>
</evidence>
<dbReference type="Pfam" id="PF01753">
    <property type="entry name" value="zf-MYND"/>
    <property type="match status" value="1"/>
</dbReference>
<keyword evidence="1" id="KW-0479">Metal-binding</keyword>
<protein>
    <submittedName>
        <fullName evidence="7">MYND-type domain-containing protein</fullName>
    </submittedName>
</protein>
<dbReference type="Gene3D" id="1.10.220.160">
    <property type="match status" value="1"/>
</dbReference>
<dbReference type="PROSITE" id="PS50865">
    <property type="entry name" value="ZF_MYND_2"/>
    <property type="match status" value="1"/>
</dbReference>
<dbReference type="Proteomes" id="UP000005237">
    <property type="component" value="Unassembled WGS sequence"/>
</dbReference>